<evidence type="ECO:0000256" key="5">
    <source>
        <dbReference type="SAM" id="MobiDB-lite"/>
    </source>
</evidence>
<organism evidence="8 9">
    <name type="scientific">Salvia divinorum</name>
    <name type="common">Maria pastora</name>
    <name type="synonym">Diviner's sage</name>
    <dbReference type="NCBI Taxonomy" id="28513"/>
    <lineage>
        <taxon>Eukaryota</taxon>
        <taxon>Viridiplantae</taxon>
        <taxon>Streptophyta</taxon>
        <taxon>Embryophyta</taxon>
        <taxon>Tracheophyta</taxon>
        <taxon>Spermatophyta</taxon>
        <taxon>Magnoliopsida</taxon>
        <taxon>eudicotyledons</taxon>
        <taxon>Gunneridae</taxon>
        <taxon>Pentapetalae</taxon>
        <taxon>asterids</taxon>
        <taxon>lamiids</taxon>
        <taxon>Lamiales</taxon>
        <taxon>Lamiaceae</taxon>
        <taxon>Nepetoideae</taxon>
        <taxon>Mentheae</taxon>
        <taxon>Salviinae</taxon>
        <taxon>Salvia</taxon>
        <taxon>Salvia subgen. Calosphace</taxon>
    </lineage>
</organism>
<reference evidence="8 9" key="1">
    <citation type="submission" date="2024-06" db="EMBL/GenBank/DDBJ databases">
        <title>A chromosome level genome sequence of Diviner's sage (Salvia divinorum).</title>
        <authorList>
            <person name="Ford S.A."/>
            <person name="Ro D.-K."/>
            <person name="Ness R.W."/>
            <person name="Phillips M.A."/>
        </authorList>
    </citation>
    <scope>NUCLEOTIDE SEQUENCE [LARGE SCALE GENOMIC DNA]</scope>
    <source>
        <strain evidence="8">SAF-2024a</strain>
        <tissue evidence="8">Leaf</tissue>
    </source>
</reference>
<dbReference type="PANTHER" id="PTHR13844">
    <property type="entry name" value="SWI/SNF-RELATED MATRIX-ASSOCIATED ACTIN-DEPENDENT REGULATOR OF CHROMATIN SUBFAMILY D"/>
    <property type="match status" value="1"/>
</dbReference>
<dbReference type="InterPro" id="IPR014876">
    <property type="entry name" value="DEK_C"/>
</dbReference>
<feature type="region of interest" description="Disordered" evidence="5">
    <location>
        <begin position="205"/>
        <end position="239"/>
    </location>
</feature>
<proteinExistence type="predicted"/>
<dbReference type="Gene3D" id="1.10.245.10">
    <property type="entry name" value="SWIB/MDM2 domain"/>
    <property type="match status" value="2"/>
</dbReference>
<keyword evidence="3" id="KW-0804">Transcription</keyword>
<evidence type="ECO:0000256" key="1">
    <source>
        <dbReference type="ARBA" id="ARBA00004123"/>
    </source>
</evidence>
<dbReference type="Pfam" id="PF02201">
    <property type="entry name" value="SWIB"/>
    <property type="match status" value="2"/>
</dbReference>
<dbReference type="Proteomes" id="UP001567538">
    <property type="component" value="Unassembled WGS sequence"/>
</dbReference>
<evidence type="ECO:0000256" key="2">
    <source>
        <dbReference type="ARBA" id="ARBA00023015"/>
    </source>
</evidence>
<feature type="region of interest" description="Disordered" evidence="5">
    <location>
        <begin position="59"/>
        <end position="113"/>
    </location>
</feature>
<evidence type="ECO:0000256" key="3">
    <source>
        <dbReference type="ARBA" id="ARBA00023163"/>
    </source>
</evidence>
<evidence type="ECO:0000313" key="8">
    <source>
        <dbReference type="EMBL" id="KAL1564103.1"/>
    </source>
</evidence>
<dbReference type="PROSITE" id="PS51998">
    <property type="entry name" value="DEK_C"/>
    <property type="match status" value="1"/>
</dbReference>
<feature type="domain" description="DM2" evidence="6">
    <location>
        <begin position="215"/>
        <end position="297"/>
    </location>
</feature>
<dbReference type="SUPFAM" id="SSF47592">
    <property type="entry name" value="SWIB/MDM2 domain"/>
    <property type="match status" value="2"/>
</dbReference>
<dbReference type="Gene3D" id="1.10.10.60">
    <property type="entry name" value="Homeodomain-like"/>
    <property type="match status" value="1"/>
</dbReference>
<feature type="domain" description="DM2" evidence="6">
    <location>
        <begin position="118"/>
        <end position="195"/>
    </location>
</feature>
<dbReference type="FunFam" id="1.10.245.10:FF:000004">
    <property type="entry name" value="Upstream activation factor subunit"/>
    <property type="match status" value="1"/>
</dbReference>
<dbReference type="SUPFAM" id="SSF109715">
    <property type="entry name" value="DEK C-terminal domain"/>
    <property type="match status" value="1"/>
</dbReference>
<comment type="subcellular location">
    <subcellularLocation>
        <location evidence="1">Nucleus</location>
    </subcellularLocation>
</comment>
<evidence type="ECO:0000256" key="4">
    <source>
        <dbReference type="ARBA" id="ARBA00023242"/>
    </source>
</evidence>
<sequence>MISDSELIERLRDVISKSDPNTTTNAILRRRLEEELGIDLSDRKTFIREQVDIYMQGQFENEDANDDGIGDEGSPEAAEEEEEEEEIEESSNSGTVKKVAKKRSRTKDNEEVKKRGGGFTKLCSLSPELQKFTGVPELARTEVVKQLWAHIKENNLQDPSNRKSIICDDTLHKLFGVDTIDMFQMNKALTKHIWPLDSDGASVAASVDSAPKVKQKKKAKDEDEDERKRKGKRQRGETALPRSDVVKRIWDYIKLNNLQDPSDKRQILCDEKLKELFNLDTFCGFTVSKHLTAHFIKTEQGQGSINWHKRAGVGD</sequence>
<keyword evidence="9" id="KW-1185">Reference proteome</keyword>
<evidence type="ECO:0000259" key="6">
    <source>
        <dbReference type="PROSITE" id="PS51925"/>
    </source>
</evidence>
<accession>A0ABD1I5T9</accession>
<feature type="domain" description="DEK-C" evidence="7">
    <location>
        <begin position="1"/>
        <end position="56"/>
    </location>
</feature>
<dbReference type="GO" id="GO:0000500">
    <property type="term" value="C:RNA polymerase I upstream activating factor complex"/>
    <property type="evidence" value="ECO:0007669"/>
    <property type="project" value="UniProtKB-ARBA"/>
</dbReference>
<keyword evidence="2" id="KW-0805">Transcription regulation</keyword>
<dbReference type="Pfam" id="PF08766">
    <property type="entry name" value="DEK_C"/>
    <property type="match status" value="1"/>
</dbReference>
<name>A0ABD1I5T9_SALDI</name>
<evidence type="ECO:0000313" key="9">
    <source>
        <dbReference type="Proteomes" id="UP001567538"/>
    </source>
</evidence>
<feature type="compositionally biased region" description="Acidic residues" evidence="5">
    <location>
        <begin position="60"/>
        <end position="89"/>
    </location>
</feature>
<keyword evidence="4" id="KW-0539">Nucleus</keyword>
<gene>
    <name evidence="8" type="ORF">AAHA92_06504</name>
</gene>
<evidence type="ECO:0000259" key="7">
    <source>
        <dbReference type="PROSITE" id="PS51998"/>
    </source>
</evidence>
<dbReference type="InterPro" id="IPR019835">
    <property type="entry name" value="SWIB_domain"/>
</dbReference>
<dbReference type="InterPro" id="IPR036885">
    <property type="entry name" value="SWIB_MDM2_dom_sf"/>
</dbReference>
<dbReference type="InterPro" id="IPR003121">
    <property type="entry name" value="SWIB_MDM2_domain"/>
</dbReference>
<dbReference type="AlphaFoldDB" id="A0ABD1I5T9"/>
<dbReference type="GO" id="GO:0001181">
    <property type="term" value="F:RNA polymerase I general transcription initiation factor activity"/>
    <property type="evidence" value="ECO:0007669"/>
    <property type="project" value="UniProtKB-ARBA"/>
</dbReference>
<dbReference type="EMBL" id="JBEAFC010000003">
    <property type="protein sequence ID" value="KAL1564103.1"/>
    <property type="molecule type" value="Genomic_DNA"/>
</dbReference>
<dbReference type="CDD" id="cd10567">
    <property type="entry name" value="SWIB-MDM2_like"/>
    <property type="match status" value="2"/>
</dbReference>
<comment type="caution">
    <text evidence="8">The sequence shown here is derived from an EMBL/GenBank/DDBJ whole genome shotgun (WGS) entry which is preliminary data.</text>
</comment>
<dbReference type="PROSITE" id="PS51925">
    <property type="entry name" value="SWIB_MDM2"/>
    <property type="match status" value="2"/>
</dbReference>
<protein>
    <submittedName>
        <fullName evidence="8">Upstream activation factor subunit UAF30-like</fullName>
    </submittedName>
</protein>
<dbReference type="SMART" id="SM00151">
    <property type="entry name" value="SWIB"/>
    <property type="match status" value="2"/>
</dbReference>